<dbReference type="Proteomes" id="UP000295030">
    <property type="component" value="Unassembled WGS sequence"/>
</dbReference>
<proteinExistence type="predicted"/>
<name>A0A4V2PK12_ANCAQ</name>
<dbReference type="EMBL" id="SMFY01000001">
    <property type="protein sequence ID" value="TCK30626.1"/>
    <property type="molecule type" value="Genomic_DNA"/>
</dbReference>
<keyword evidence="2" id="KW-1185">Reference proteome</keyword>
<gene>
    <name evidence="1" type="ORF">EV667_0721</name>
</gene>
<organism evidence="1 2">
    <name type="scientific">Ancylobacter aquaticus</name>
    <dbReference type="NCBI Taxonomy" id="100"/>
    <lineage>
        <taxon>Bacteria</taxon>
        <taxon>Pseudomonadati</taxon>
        <taxon>Pseudomonadota</taxon>
        <taxon>Alphaproteobacteria</taxon>
        <taxon>Hyphomicrobiales</taxon>
        <taxon>Xanthobacteraceae</taxon>
        <taxon>Ancylobacter</taxon>
    </lineage>
</organism>
<reference evidence="1 2" key="1">
    <citation type="submission" date="2019-03" db="EMBL/GenBank/DDBJ databases">
        <title>Genomic Encyclopedia of Type Strains, Phase IV (KMG-IV): sequencing the most valuable type-strain genomes for metagenomic binning, comparative biology and taxonomic classification.</title>
        <authorList>
            <person name="Goeker M."/>
        </authorList>
    </citation>
    <scope>NUCLEOTIDE SEQUENCE [LARGE SCALE GENOMIC DNA]</scope>
    <source>
        <strain evidence="1 2">DSM 101</strain>
    </source>
</reference>
<protein>
    <submittedName>
        <fullName evidence="1">Uncharacterized protein</fullName>
    </submittedName>
</protein>
<comment type="caution">
    <text evidence="1">The sequence shown here is derived from an EMBL/GenBank/DDBJ whole genome shotgun (WGS) entry which is preliminary data.</text>
</comment>
<accession>A0A4V2PK12</accession>
<evidence type="ECO:0000313" key="2">
    <source>
        <dbReference type="Proteomes" id="UP000295030"/>
    </source>
</evidence>
<dbReference type="AlphaFoldDB" id="A0A4V2PK12"/>
<sequence length="206" mass="22419">MSIVAAIKACRRVTGASWANGSVAREWRWGGRQQDRHAVPWWATGHRCRRRPRCRLRIARRGGQRCAKKSQHAVRRPGLEGSRAAGDVKIRLLIRSPLPGNAQKTDEPMLGGECRDCFPCVANVVLACIRPGGGDVLIHLPFARPARQSADHGRCGRAGALAASSAADFGRDRRSRPCRPDSGLPQGFRAACPALSAGRGCACRWR</sequence>
<evidence type="ECO:0000313" key="1">
    <source>
        <dbReference type="EMBL" id="TCK30626.1"/>
    </source>
</evidence>